<protein>
    <submittedName>
        <fullName evidence="1">Uncharacterized protein</fullName>
    </submittedName>
</protein>
<dbReference type="Proteomes" id="UP001589894">
    <property type="component" value="Unassembled WGS sequence"/>
</dbReference>
<organism evidence="1 2">
    <name type="scientific">Plantactinospora siamensis</name>
    <dbReference type="NCBI Taxonomy" id="555372"/>
    <lineage>
        <taxon>Bacteria</taxon>
        <taxon>Bacillati</taxon>
        <taxon>Actinomycetota</taxon>
        <taxon>Actinomycetes</taxon>
        <taxon>Micromonosporales</taxon>
        <taxon>Micromonosporaceae</taxon>
        <taxon>Plantactinospora</taxon>
    </lineage>
</organism>
<gene>
    <name evidence="1" type="ORF">ACFFHU_10955</name>
</gene>
<name>A0ABV6NVE6_9ACTN</name>
<dbReference type="EMBL" id="JBHLUE010000008">
    <property type="protein sequence ID" value="MFC0564651.1"/>
    <property type="molecule type" value="Genomic_DNA"/>
</dbReference>
<sequence length="121" mass="13309">MASPRSLVRLRGLVEAPPDRVAPLIIDAPVDPLVRTVERDHAAGLLTLQGGWWYRGETRIAPHEAGTLVSHEIFDLTGNPRWLMWPVTHKPLRNAPAEFATRLAEIGARLGCRAHPLDGTA</sequence>
<reference evidence="1 2" key="1">
    <citation type="submission" date="2024-09" db="EMBL/GenBank/DDBJ databases">
        <authorList>
            <person name="Sun Q."/>
            <person name="Mori K."/>
        </authorList>
    </citation>
    <scope>NUCLEOTIDE SEQUENCE [LARGE SCALE GENOMIC DNA]</scope>
    <source>
        <strain evidence="1 2">TBRC 2205</strain>
    </source>
</reference>
<proteinExistence type="predicted"/>
<dbReference type="RefSeq" id="WP_377337833.1">
    <property type="nucleotide sequence ID" value="NZ_JBHLUE010000008.1"/>
</dbReference>
<evidence type="ECO:0000313" key="1">
    <source>
        <dbReference type="EMBL" id="MFC0564651.1"/>
    </source>
</evidence>
<keyword evidence="2" id="KW-1185">Reference proteome</keyword>
<evidence type="ECO:0000313" key="2">
    <source>
        <dbReference type="Proteomes" id="UP001589894"/>
    </source>
</evidence>
<accession>A0ABV6NVE6</accession>
<comment type="caution">
    <text evidence="1">The sequence shown here is derived from an EMBL/GenBank/DDBJ whole genome shotgun (WGS) entry which is preliminary data.</text>
</comment>